<evidence type="ECO:0000256" key="1">
    <source>
        <dbReference type="SAM" id="SignalP"/>
    </source>
</evidence>
<accession>A0A9E2W8B0</accession>
<gene>
    <name evidence="2" type="ORF">KTO63_11980</name>
</gene>
<comment type="caution">
    <text evidence="2">The sequence shown here is derived from an EMBL/GenBank/DDBJ whole genome shotgun (WGS) entry which is preliminary data.</text>
</comment>
<evidence type="ECO:0008006" key="4">
    <source>
        <dbReference type="Google" id="ProtNLM"/>
    </source>
</evidence>
<sequence>MKKLLILAALFISFSSFSYAIEVNQKILTSFKKDFSTAINVQWKALEETIYQAQFSYNGDQYNAYYNEEGELIGSARYISKANMPLLISKSLQEKYGDFLIRTAIEYNNGNETSYFITMVSQYKSVVLQASPSGSLSVVKKFKTY</sequence>
<dbReference type="EMBL" id="JAHSPG010000008">
    <property type="protein sequence ID" value="MBV4357872.1"/>
    <property type="molecule type" value="Genomic_DNA"/>
</dbReference>
<evidence type="ECO:0000313" key="2">
    <source>
        <dbReference type="EMBL" id="MBV4357872.1"/>
    </source>
</evidence>
<dbReference type="AlphaFoldDB" id="A0A9E2W8B0"/>
<proteinExistence type="predicted"/>
<organism evidence="2 3">
    <name type="scientific">Pinibacter aurantiacus</name>
    <dbReference type="NCBI Taxonomy" id="2851599"/>
    <lineage>
        <taxon>Bacteria</taxon>
        <taxon>Pseudomonadati</taxon>
        <taxon>Bacteroidota</taxon>
        <taxon>Chitinophagia</taxon>
        <taxon>Chitinophagales</taxon>
        <taxon>Chitinophagaceae</taxon>
        <taxon>Pinibacter</taxon>
    </lineage>
</organism>
<dbReference type="Proteomes" id="UP000812270">
    <property type="component" value="Unassembled WGS sequence"/>
</dbReference>
<reference evidence="2" key="1">
    <citation type="submission" date="2021-06" db="EMBL/GenBank/DDBJ databases">
        <authorList>
            <person name="Huq M.A."/>
        </authorList>
    </citation>
    <scope>NUCLEOTIDE SEQUENCE</scope>
    <source>
        <strain evidence="2">MAH-26</strain>
    </source>
</reference>
<keyword evidence="1" id="KW-0732">Signal</keyword>
<feature type="signal peptide" evidence="1">
    <location>
        <begin position="1"/>
        <end position="20"/>
    </location>
</feature>
<name>A0A9E2W8B0_9BACT</name>
<protein>
    <recommendedName>
        <fullName evidence="4">Beta-lactamase-inhibitor-like PepSY-like domain-containing protein</fullName>
    </recommendedName>
</protein>
<dbReference type="RefSeq" id="WP_217791523.1">
    <property type="nucleotide sequence ID" value="NZ_JAHSPG010000008.1"/>
</dbReference>
<keyword evidence="3" id="KW-1185">Reference proteome</keyword>
<evidence type="ECO:0000313" key="3">
    <source>
        <dbReference type="Proteomes" id="UP000812270"/>
    </source>
</evidence>
<feature type="chain" id="PRO_5039482253" description="Beta-lactamase-inhibitor-like PepSY-like domain-containing protein" evidence="1">
    <location>
        <begin position="21"/>
        <end position="145"/>
    </location>
</feature>